<protein>
    <submittedName>
        <fullName evidence="2">Uncharacterized protein</fullName>
    </submittedName>
</protein>
<dbReference type="EMBL" id="AHZP02001161">
    <property type="protein sequence ID" value="KYK68283.1"/>
    <property type="molecule type" value="Genomic_DNA"/>
</dbReference>
<sequence length="145" mass="15666">MKKGKFLSGKPRSSLRDRSRVLRRQTATLYDVFWGVTSALSLFFGIRLFLSCVSASVVCLVSSYDPLDAVGRCFLERRGQRLSDSLDFPISRAGPCVSAVRYSPRAGSSRASPAVPSDSSIARMPRGRASFSSFSILSAGSTSLS</sequence>
<feature type="region of interest" description="Disordered" evidence="1">
    <location>
        <begin position="104"/>
        <end position="123"/>
    </location>
</feature>
<proteinExistence type="predicted"/>
<dbReference type="AlphaFoldDB" id="A0A151HFZ3"/>
<accession>A0A151HFZ3</accession>
<reference evidence="3" key="1">
    <citation type="submission" date="2016-03" db="EMBL/GenBank/DDBJ databases">
        <authorList>
            <person name="Sibley D."/>
            <person name="Venepally P."/>
            <person name="Karamycheva S."/>
            <person name="Hadjithomas M."/>
            <person name="Khan A."/>
            <person name="Brunk B."/>
            <person name="Roos D."/>
            <person name="Caler E."/>
            <person name="Lorenzi H."/>
        </authorList>
    </citation>
    <scope>NUCLEOTIDE SEQUENCE [LARGE SCALE GENOMIC DNA]</scope>
    <source>
        <strain evidence="3">TgCatPRC2</strain>
    </source>
</reference>
<dbReference type="VEuPathDB" id="ToxoDB:TGPRC2_424610"/>
<organism evidence="2 3">
    <name type="scientific">Toxoplasma gondii TgCatPRC2</name>
    <dbReference type="NCBI Taxonomy" id="1130821"/>
    <lineage>
        <taxon>Eukaryota</taxon>
        <taxon>Sar</taxon>
        <taxon>Alveolata</taxon>
        <taxon>Apicomplexa</taxon>
        <taxon>Conoidasida</taxon>
        <taxon>Coccidia</taxon>
        <taxon>Eucoccidiorida</taxon>
        <taxon>Eimeriorina</taxon>
        <taxon>Sarcocystidae</taxon>
        <taxon>Toxoplasma</taxon>
    </lineage>
</organism>
<evidence type="ECO:0000313" key="3">
    <source>
        <dbReference type="Proteomes" id="UP000075225"/>
    </source>
</evidence>
<evidence type="ECO:0000256" key="1">
    <source>
        <dbReference type="SAM" id="MobiDB-lite"/>
    </source>
</evidence>
<comment type="caution">
    <text evidence="2">The sequence shown here is derived from an EMBL/GenBank/DDBJ whole genome shotgun (WGS) entry which is preliminary data.</text>
</comment>
<name>A0A151HFZ3_TOXGO</name>
<evidence type="ECO:0000313" key="2">
    <source>
        <dbReference type="EMBL" id="KYK68283.1"/>
    </source>
</evidence>
<gene>
    <name evidence="2" type="ORF">TGPRC2_424610</name>
</gene>
<dbReference type="Proteomes" id="UP000075225">
    <property type="component" value="Unassembled WGS sequence"/>
</dbReference>
<feature type="compositionally biased region" description="Low complexity" evidence="1">
    <location>
        <begin position="104"/>
        <end position="117"/>
    </location>
</feature>